<comment type="similarity">
    <text evidence="2">Belongs to the SPCS2 family.</text>
</comment>
<keyword evidence="7 9" id="KW-0472">Membrane</keyword>
<sequence length="240" mass="26442">MSATTKVAVHSLSGNLFIPPNSHAHVLTTQLLDLKNTTDDALPNYLHSLKFRQIHNQTDVRLILGYVAVIIAGALFYFDWKFGWEASKPYTAPAVAAYFVLNGAFSYWLWFVEKGVVYEGEGKTGKVRIATHTKKHIPIYEADITFSLPSSSLSQTIHIRAPMTRWFTADGYFIAKPFQQWLASEVPVIGAADPNNVVEEIGRGSAQGGDFQVNATNAQEILEQLKASGASVSGGAQRRR</sequence>
<name>Q0TZ82_PHANO</name>
<dbReference type="KEGG" id="pno:SNOG_15209"/>
<dbReference type="PANTHER" id="PTHR13085">
    <property type="entry name" value="MICROSOMAL SIGNAL PEPTIDASE 25 KDA SUBUNIT"/>
    <property type="match status" value="1"/>
</dbReference>
<feature type="transmembrane region" description="Helical" evidence="9">
    <location>
        <begin position="60"/>
        <end position="78"/>
    </location>
</feature>
<dbReference type="InParanoid" id="Q0TZ82"/>
<dbReference type="OMA" id="KHACDDA"/>
<keyword evidence="6 9" id="KW-1133">Transmembrane helix</keyword>
<evidence type="ECO:0000256" key="5">
    <source>
        <dbReference type="ARBA" id="ARBA00022824"/>
    </source>
</evidence>
<dbReference type="AlphaFoldDB" id="Q0TZ82"/>
<dbReference type="GO" id="GO:0045047">
    <property type="term" value="P:protein targeting to ER"/>
    <property type="evidence" value="ECO:0000318"/>
    <property type="project" value="GO_Central"/>
</dbReference>
<evidence type="ECO:0000256" key="6">
    <source>
        <dbReference type="ARBA" id="ARBA00022989"/>
    </source>
</evidence>
<dbReference type="STRING" id="321614.Q0TZ82"/>
<evidence type="ECO:0000256" key="1">
    <source>
        <dbReference type="ARBA" id="ARBA00004477"/>
    </source>
</evidence>
<dbReference type="VEuPathDB" id="FungiDB:JI435_152090"/>
<protein>
    <recommendedName>
        <fullName evidence="3">Signal peptidase complex subunit 2</fullName>
    </recommendedName>
</protein>
<comment type="subcellular location">
    <subcellularLocation>
        <location evidence="1">Endoplasmic reticulum membrane</location>
        <topology evidence="1">Multi-pass membrane protein</topology>
    </subcellularLocation>
</comment>
<dbReference type="RefSeq" id="XP_001805367.1">
    <property type="nucleotide sequence ID" value="XM_001805315.1"/>
</dbReference>
<evidence type="ECO:0000256" key="4">
    <source>
        <dbReference type="ARBA" id="ARBA00022692"/>
    </source>
</evidence>
<dbReference type="HOGENOM" id="CLU_089740_1_0_1"/>
<evidence type="ECO:0000256" key="9">
    <source>
        <dbReference type="SAM" id="Phobius"/>
    </source>
</evidence>
<evidence type="ECO:0000256" key="8">
    <source>
        <dbReference type="ARBA" id="ARBA00045608"/>
    </source>
</evidence>
<dbReference type="PANTHER" id="PTHR13085:SF0">
    <property type="entry name" value="SIGNAL PEPTIDASE COMPLEX SUBUNIT 2"/>
    <property type="match status" value="1"/>
</dbReference>
<proteinExistence type="inferred from homology"/>
<dbReference type="EMBL" id="CH445360">
    <property type="protein sequence ID" value="EAT77434.1"/>
    <property type="molecule type" value="Genomic_DNA"/>
</dbReference>
<feature type="transmembrane region" description="Helical" evidence="9">
    <location>
        <begin position="90"/>
        <end position="110"/>
    </location>
</feature>
<dbReference type="Pfam" id="PF06703">
    <property type="entry name" value="SPC25"/>
    <property type="match status" value="1"/>
</dbReference>
<keyword evidence="4 9" id="KW-0812">Transmembrane</keyword>
<comment type="function">
    <text evidence="8">Component of the signal peptidase complex (SPC) which catalyzes the cleavage of N-terminal signal sequences from nascent proteins as they are translocated into the lumen of the endoplasmic reticulum. Enhances the enzymatic activity of SPC and facilitates the interactions between different components of the translocation site.</text>
</comment>
<evidence type="ECO:0000313" key="11">
    <source>
        <dbReference type="Proteomes" id="UP000001055"/>
    </source>
</evidence>
<dbReference type="GO" id="GO:0006465">
    <property type="term" value="P:signal peptide processing"/>
    <property type="evidence" value="ECO:0000318"/>
    <property type="project" value="GO_Central"/>
</dbReference>
<evidence type="ECO:0000313" key="10">
    <source>
        <dbReference type="EMBL" id="EAT77434.1"/>
    </source>
</evidence>
<gene>
    <name evidence="10" type="ORF">SNOG_15209</name>
</gene>
<evidence type="ECO:0000256" key="7">
    <source>
        <dbReference type="ARBA" id="ARBA00023136"/>
    </source>
</evidence>
<dbReference type="FunCoup" id="Q0TZ82">
    <property type="interactions" value="63"/>
</dbReference>
<dbReference type="eggNOG" id="ENOG502S23I">
    <property type="taxonomic scope" value="Eukaryota"/>
</dbReference>
<keyword evidence="5" id="KW-0256">Endoplasmic reticulum</keyword>
<dbReference type="GO" id="GO:0005787">
    <property type="term" value="C:signal peptidase complex"/>
    <property type="evidence" value="ECO:0000318"/>
    <property type="project" value="GO_Central"/>
</dbReference>
<accession>Q0TZ82</accession>
<evidence type="ECO:0000256" key="2">
    <source>
        <dbReference type="ARBA" id="ARBA00007324"/>
    </source>
</evidence>
<dbReference type="InterPro" id="IPR009582">
    <property type="entry name" value="Spc2/SPCS2"/>
</dbReference>
<dbReference type="Proteomes" id="UP000001055">
    <property type="component" value="Unassembled WGS sequence"/>
</dbReference>
<evidence type="ECO:0000256" key="3">
    <source>
        <dbReference type="ARBA" id="ARBA00017057"/>
    </source>
</evidence>
<reference evidence="11" key="1">
    <citation type="journal article" date="2007" name="Plant Cell">
        <title>Dothideomycete-plant interactions illuminated by genome sequencing and EST analysis of the wheat pathogen Stagonospora nodorum.</title>
        <authorList>
            <person name="Hane J.K."/>
            <person name="Lowe R.G."/>
            <person name="Solomon P.S."/>
            <person name="Tan K.C."/>
            <person name="Schoch C.L."/>
            <person name="Spatafora J.W."/>
            <person name="Crous P.W."/>
            <person name="Kodira C."/>
            <person name="Birren B.W."/>
            <person name="Galagan J.E."/>
            <person name="Torriani S.F."/>
            <person name="McDonald B.A."/>
            <person name="Oliver R.P."/>
        </authorList>
    </citation>
    <scope>NUCLEOTIDE SEQUENCE [LARGE SCALE GENOMIC DNA]</scope>
    <source>
        <strain evidence="11">SN15 / ATCC MYA-4574 / FGSC 10173</strain>
    </source>
</reference>
<organism evidence="10 11">
    <name type="scientific">Phaeosphaeria nodorum (strain SN15 / ATCC MYA-4574 / FGSC 10173)</name>
    <name type="common">Glume blotch fungus</name>
    <name type="synonym">Parastagonospora nodorum</name>
    <dbReference type="NCBI Taxonomy" id="321614"/>
    <lineage>
        <taxon>Eukaryota</taxon>
        <taxon>Fungi</taxon>
        <taxon>Dikarya</taxon>
        <taxon>Ascomycota</taxon>
        <taxon>Pezizomycotina</taxon>
        <taxon>Dothideomycetes</taxon>
        <taxon>Pleosporomycetidae</taxon>
        <taxon>Pleosporales</taxon>
        <taxon>Pleosporineae</taxon>
        <taxon>Phaeosphaeriaceae</taxon>
        <taxon>Parastagonospora</taxon>
    </lineage>
</organism>
<dbReference type="GeneID" id="5982295"/>